<dbReference type="Gene3D" id="3.30.200.20">
    <property type="entry name" value="Phosphorylase Kinase, domain 1"/>
    <property type="match status" value="1"/>
</dbReference>
<dbReference type="InterPro" id="IPR050108">
    <property type="entry name" value="CDK"/>
</dbReference>
<name>A0A0G4FWQ3_VITBC</name>
<evidence type="ECO:0000256" key="8">
    <source>
        <dbReference type="PROSITE-ProRule" id="PRU10141"/>
    </source>
</evidence>
<evidence type="ECO:0000313" key="12">
    <source>
        <dbReference type="EMBL" id="CEM19571.1"/>
    </source>
</evidence>
<comment type="subunit">
    <text evidence="4">May form a complex composed of at least the catalytic subunit CRK2 and a cyclin.</text>
</comment>
<dbReference type="PhylomeDB" id="A0A0G4FWQ3"/>
<comment type="similarity">
    <text evidence="1">Belongs to the protein kinase superfamily. CMGC Ser/Thr protein kinase family. CDC2/CDKX subfamily.</text>
</comment>
<reference evidence="12 13" key="1">
    <citation type="submission" date="2014-11" db="EMBL/GenBank/DDBJ databases">
        <authorList>
            <person name="Zhu J."/>
            <person name="Qi W."/>
            <person name="Song R."/>
        </authorList>
    </citation>
    <scope>NUCLEOTIDE SEQUENCE [LARGE SCALE GENOMIC DNA]</scope>
</reference>
<dbReference type="InParanoid" id="A0A0G4FWQ3"/>
<dbReference type="SUPFAM" id="SSF56112">
    <property type="entry name" value="Protein kinase-like (PK-like)"/>
    <property type="match status" value="1"/>
</dbReference>
<evidence type="ECO:0000256" key="6">
    <source>
        <dbReference type="ARBA" id="ARBA00041902"/>
    </source>
</evidence>
<evidence type="ECO:0000256" key="10">
    <source>
        <dbReference type="SAM" id="MobiDB-lite"/>
    </source>
</evidence>
<evidence type="ECO:0000259" key="11">
    <source>
        <dbReference type="PROSITE" id="PS50011"/>
    </source>
</evidence>
<dbReference type="PROSITE" id="PS00107">
    <property type="entry name" value="PROTEIN_KINASE_ATP"/>
    <property type="match status" value="1"/>
</dbReference>
<keyword evidence="2 8" id="KW-0547">Nucleotide-binding</keyword>
<dbReference type="GO" id="GO:0004674">
    <property type="term" value="F:protein serine/threonine kinase activity"/>
    <property type="evidence" value="ECO:0007669"/>
    <property type="project" value="UniProtKB-KW"/>
</dbReference>
<evidence type="ECO:0000256" key="7">
    <source>
        <dbReference type="ARBA" id="ARBA00042858"/>
    </source>
</evidence>
<dbReference type="GO" id="GO:0005524">
    <property type="term" value="F:ATP binding"/>
    <property type="evidence" value="ECO:0007669"/>
    <property type="project" value="UniProtKB-UniRule"/>
</dbReference>
<keyword evidence="3 8" id="KW-0067">ATP-binding</keyword>
<dbReference type="InterPro" id="IPR017441">
    <property type="entry name" value="Protein_kinase_ATP_BS"/>
</dbReference>
<dbReference type="InterPro" id="IPR011009">
    <property type="entry name" value="Kinase-like_dom_sf"/>
</dbReference>
<evidence type="ECO:0000256" key="3">
    <source>
        <dbReference type="ARBA" id="ARBA00022840"/>
    </source>
</evidence>
<feature type="compositionally biased region" description="Basic and acidic residues" evidence="10">
    <location>
        <begin position="455"/>
        <end position="466"/>
    </location>
</feature>
<dbReference type="OMA" id="QCKELAT"/>
<evidence type="ECO:0000256" key="5">
    <source>
        <dbReference type="ARBA" id="ARBA00039612"/>
    </source>
</evidence>
<keyword evidence="9" id="KW-0723">Serine/threonine-protein kinase</keyword>
<protein>
    <recommendedName>
        <fullName evidence="5">Cyclin-dependent kinase 2 homolog</fullName>
    </recommendedName>
    <alternativeName>
        <fullName evidence="6">Cell division control protein 2 homolog</fullName>
    </alternativeName>
    <alternativeName>
        <fullName evidence="7">cdc2-related kinase 2</fullName>
    </alternativeName>
</protein>
<dbReference type="EMBL" id="CDMY01000516">
    <property type="protein sequence ID" value="CEM19571.1"/>
    <property type="molecule type" value="Genomic_DNA"/>
</dbReference>
<evidence type="ECO:0000313" key="13">
    <source>
        <dbReference type="Proteomes" id="UP000041254"/>
    </source>
</evidence>
<dbReference type="Pfam" id="PF00069">
    <property type="entry name" value="Pkinase"/>
    <property type="match status" value="1"/>
</dbReference>
<feature type="compositionally biased region" description="Gly residues" evidence="10">
    <location>
        <begin position="442"/>
        <end position="451"/>
    </location>
</feature>
<gene>
    <name evidence="12" type="ORF">Vbra_21731</name>
</gene>
<keyword evidence="9" id="KW-0808">Transferase</keyword>
<feature type="compositionally biased region" description="Pro residues" evidence="10">
    <location>
        <begin position="382"/>
        <end position="397"/>
    </location>
</feature>
<feature type="region of interest" description="Disordered" evidence="10">
    <location>
        <begin position="371"/>
        <end position="484"/>
    </location>
</feature>
<evidence type="ECO:0000256" key="9">
    <source>
        <dbReference type="RuleBase" id="RU000304"/>
    </source>
</evidence>
<dbReference type="Gene3D" id="1.10.510.10">
    <property type="entry name" value="Transferase(Phosphotransferase) domain 1"/>
    <property type="match status" value="1"/>
</dbReference>
<dbReference type="SMART" id="SM00220">
    <property type="entry name" value="S_TKc"/>
    <property type="match status" value="1"/>
</dbReference>
<proteinExistence type="inferred from homology"/>
<dbReference type="VEuPathDB" id="CryptoDB:Vbra_21731"/>
<dbReference type="PANTHER" id="PTHR24056">
    <property type="entry name" value="CELL DIVISION PROTEIN KINASE"/>
    <property type="match status" value="1"/>
</dbReference>
<dbReference type="AlphaFoldDB" id="A0A0G4FWQ3"/>
<organism evidence="12 13">
    <name type="scientific">Vitrella brassicaformis (strain CCMP3155)</name>
    <dbReference type="NCBI Taxonomy" id="1169540"/>
    <lineage>
        <taxon>Eukaryota</taxon>
        <taxon>Sar</taxon>
        <taxon>Alveolata</taxon>
        <taxon>Colpodellida</taxon>
        <taxon>Vitrellaceae</taxon>
        <taxon>Vitrella</taxon>
    </lineage>
</organism>
<feature type="domain" description="Protein kinase" evidence="11">
    <location>
        <begin position="19"/>
        <end position="338"/>
    </location>
</feature>
<dbReference type="GO" id="GO:0005634">
    <property type="term" value="C:nucleus"/>
    <property type="evidence" value="ECO:0007669"/>
    <property type="project" value="TreeGrafter"/>
</dbReference>
<sequence>MSAACEVDPSLDPTLYAKYDVVGELGAGAFGKVMRVREKGKGKAGRLYAAKVQDFSTCREGIPVEALRDVAILSKMKHENVAKVFEAWVSGEEGRLYMVMECAAGGDLSRFLRRSFPPRKVKVDRILPPEQVKRYMFQLLLSLAHVHSHNIAHRDLKPANVLLSKSTTPGREKLLLTDLGHGRLLDSLGAPPVRHTNPTALGTPSYRAPEAVLGQRTHGTAVDIWAAGCILARMLGCRASPFDCPLGSDYGSLIKMIDLLGLPPHSRLRALNLPHYRILPRIPQRSKAEVRVRFQKILAEGENGVTITDEEFDFLYDLIRFDPAERLTAAEAINHPYFDDLDKQEFQHWAADVGGQFIQPYTPRIEVEPVYEPPSFESPQAQAPPPAAPPPAAPPPAAIAAAAVVPPAAAVQEQPQDNGHRYHMRPRRNKKRAAPSAADGGVQHGEGGGVVMAGEAKKGRLQEDKGQNGGANEVERKRKKRKLG</sequence>
<evidence type="ECO:0000256" key="2">
    <source>
        <dbReference type="ARBA" id="ARBA00022741"/>
    </source>
</evidence>
<feature type="compositionally biased region" description="Basic residues" evidence="10">
    <location>
        <begin position="421"/>
        <end position="433"/>
    </location>
</feature>
<feature type="compositionally biased region" description="Low complexity" evidence="10">
    <location>
        <begin position="398"/>
        <end position="416"/>
    </location>
</feature>
<keyword evidence="9" id="KW-0418">Kinase</keyword>
<evidence type="ECO:0000256" key="4">
    <source>
        <dbReference type="ARBA" id="ARBA00038543"/>
    </source>
</evidence>
<evidence type="ECO:0000256" key="1">
    <source>
        <dbReference type="ARBA" id="ARBA00006485"/>
    </source>
</evidence>
<dbReference type="PROSITE" id="PS50011">
    <property type="entry name" value="PROTEIN_KINASE_DOM"/>
    <property type="match status" value="1"/>
</dbReference>
<feature type="binding site" evidence="8">
    <location>
        <position position="51"/>
    </location>
    <ligand>
        <name>ATP</name>
        <dbReference type="ChEBI" id="CHEBI:30616"/>
    </ligand>
</feature>
<keyword evidence="13" id="KW-1185">Reference proteome</keyword>
<dbReference type="OrthoDB" id="10020333at2759"/>
<dbReference type="STRING" id="1169540.A0A0G4FWQ3"/>
<dbReference type="Proteomes" id="UP000041254">
    <property type="component" value="Unassembled WGS sequence"/>
</dbReference>
<dbReference type="InterPro" id="IPR000719">
    <property type="entry name" value="Prot_kinase_dom"/>
</dbReference>
<accession>A0A0G4FWQ3</accession>
<dbReference type="InterPro" id="IPR008271">
    <property type="entry name" value="Ser/Thr_kinase_AS"/>
</dbReference>
<dbReference type="PROSITE" id="PS00108">
    <property type="entry name" value="PROTEIN_KINASE_ST"/>
    <property type="match status" value="1"/>
</dbReference>